<protein>
    <submittedName>
        <fullName evidence="1">Uncharacterized protein</fullName>
    </submittedName>
</protein>
<evidence type="ECO:0000313" key="1">
    <source>
        <dbReference type="EMBL" id="KAJ8274587.1"/>
    </source>
</evidence>
<dbReference type="EMBL" id="JAFJMO010000006">
    <property type="protein sequence ID" value="KAJ8274587.1"/>
    <property type="molecule type" value="Genomic_DNA"/>
</dbReference>
<sequence>MPPGETVRLLDTSMSGPSSWRYWRNQGKRHRTYRPLQRHQTSLQVNPLEVQTVPSASLPNSGHKLF</sequence>
<accession>A0A9Q1DL77</accession>
<dbReference type="Proteomes" id="UP001152803">
    <property type="component" value="Unassembled WGS sequence"/>
</dbReference>
<reference evidence="1" key="1">
    <citation type="journal article" date="2023" name="Science">
        <title>Genome structures resolve the early diversification of teleost fishes.</title>
        <authorList>
            <person name="Parey E."/>
            <person name="Louis A."/>
            <person name="Montfort J."/>
            <person name="Bouchez O."/>
            <person name="Roques C."/>
            <person name="Iampietro C."/>
            <person name="Lluch J."/>
            <person name="Castinel A."/>
            <person name="Donnadieu C."/>
            <person name="Desvignes T."/>
            <person name="Floi Bucao C."/>
            <person name="Jouanno E."/>
            <person name="Wen M."/>
            <person name="Mejri S."/>
            <person name="Dirks R."/>
            <person name="Jansen H."/>
            <person name="Henkel C."/>
            <person name="Chen W.J."/>
            <person name="Zahm M."/>
            <person name="Cabau C."/>
            <person name="Klopp C."/>
            <person name="Thompson A.W."/>
            <person name="Robinson-Rechavi M."/>
            <person name="Braasch I."/>
            <person name="Lecointre G."/>
            <person name="Bobe J."/>
            <person name="Postlethwait J.H."/>
            <person name="Berthelot C."/>
            <person name="Roest Crollius H."/>
            <person name="Guiguen Y."/>
        </authorList>
    </citation>
    <scope>NUCLEOTIDE SEQUENCE</scope>
    <source>
        <strain evidence="1">Concon-B</strain>
    </source>
</reference>
<gene>
    <name evidence="1" type="ORF">COCON_G00092120</name>
</gene>
<organism evidence="1 2">
    <name type="scientific">Conger conger</name>
    <name type="common">Conger eel</name>
    <name type="synonym">Muraena conger</name>
    <dbReference type="NCBI Taxonomy" id="82655"/>
    <lineage>
        <taxon>Eukaryota</taxon>
        <taxon>Metazoa</taxon>
        <taxon>Chordata</taxon>
        <taxon>Craniata</taxon>
        <taxon>Vertebrata</taxon>
        <taxon>Euteleostomi</taxon>
        <taxon>Actinopterygii</taxon>
        <taxon>Neopterygii</taxon>
        <taxon>Teleostei</taxon>
        <taxon>Anguilliformes</taxon>
        <taxon>Congridae</taxon>
        <taxon>Conger</taxon>
    </lineage>
</organism>
<comment type="caution">
    <text evidence="1">The sequence shown here is derived from an EMBL/GenBank/DDBJ whole genome shotgun (WGS) entry which is preliminary data.</text>
</comment>
<name>A0A9Q1DL77_CONCO</name>
<evidence type="ECO:0000313" key="2">
    <source>
        <dbReference type="Proteomes" id="UP001152803"/>
    </source>
</evidence>
<proteinExistence type="predicted"/>
<dbReference type="AlphaFoldDB" id="A0A9Q1DL77"/>
<keyword evidence="2" id="KW-1185">Reference proteome</keyword>